<dbReference type="HOGENOM" id="CLU_053895_1_0_1"/>
<dbReference type="STRING" id="930991.A0A0D0CM75"/>
<reference evidence="3" key="2">
    <citation type="submission" date="2015-01" db="EMBL/GenBank/DDBJ databases">
        <title>Evolutionary Origins and Diversification of the Mycorrhizal Mutualists.</title>
        <authorList>
            <consortium name="DOE Joint Genome Institute"/>
            <consortium name="Mycorrhizal Genomics Consortium"/>
            <person name="Kohler A."/>
            <person name="Kuo A."/>
            <person name="Nagy L.G."/>
            <person name="Floudas D."/>
            <person name="Copeland A."/>
            <person name="Barry K.W."/>
            <person name="Cichocki N."/>
            <person name="Veneault-Fourrey C."/>
            <person name="LaButti K."/>
            <person name="Lindquist E.A."/>
            <person name="Lipzen A."/>
            <person name="Lundell T."/>
            <person name="Morin E."/>
            <person name="Murat C."/>
            <person name="Riley R."/>
            <person name="Ohm R."/>
            <person name="Sun H."/>
            <person name="Tunlid A."/>
            <person name="Henrissat B."/>
            <person name="Grigoriev I.V."/>
            <person name="Hibbett D.S."/>
            <person name="Martin F."/>
        </authorList>
    </citation>
    <scope>NUCLEOTIDE SEQUENCE [LARGE SCALE GENOMIC DNA]</scope>
    <source>
        <strain evidence="3">Ve08.2h10</strain>
    </source>
</reference>
<gene>
    <name evidence="2" type="ORF">PAXRUDRAFT_170132</name>
</gene>
<dbReference type="Gene3D" id="1.10.1280.10">
    <property type="entry name" value="Di-copper center containing domain from catechol oxidase"/>
    <property type="match status" value="1"/>
</dbReference>
<reference evidence="2 3" key="1">
    <citation type="submission" date="2014-04" db="EMBL/GenBank/DDBJ databases">
        <authorList>
            <consortium name="DOE Joint Genome Institute"/>
            <person name="Kuo A."/>
            <person name="Kohler A."/>
            <person name="Jargeat P."/>
            <person name="Nagy L.G."/>
            <person name="Floudas D."/>
            <person name="Copeland A."/>
            <person name="Barry K.W."/>
            <person name="Cichocki N."/>
            <person name="Veneault-Fourrey C."/>
            <person name="LaButti K."/>
            <person name="Lindquist E.A."/>
            <person name="Lipzen A."/>
            <person name="Lundell T."/>
            <person name="Morin E."/>
            <person name="Murat C."/>
            <person name="Sun H."/>
            <person name="Tunlid A."/>
            <person name="Henrissat B."/>
            <person name="Grigoriev I.V."/>
            <person name="Hibbett D.S."/>
            <person name="Martin F."/>
            <person name="Nordberg H.P."/>
            <person name="Cantor M.N."/>
            <person name="Hua S.X."/>
        </authorList>
    </citation>
    <scope>NUCLEOTIDE SEQUENCE [LARGE SCALE GENOMIC DNA]</scope>
    <source>
        <strain evidence="2 3">Ve08.2h10</strain>
    </source>
</reference>
<name>A0A0D0CM75_9AGAM</name>
<dbReference type="SUPFAM" id="SSF48056">
    <property type="entry name" value="Di-copper centre-containing domain"/>
    <property type="match status" value="1"/>
</dbReference>
<dbReference type="AlphaFoldDB" id="A0A0D0CM75"/>
<feature type="domain" description="Tyrosinase copper-binding" evidence="1">
    <location>
        <begin position="127"/>
        <end position="144"/>
    </location>
</feature>
<dbReference type="Proteomes" id="UP000054538">
    <property type="component" value="Unassembled WGS sequence"/>
</dbReference>
<keyword evidence="3" id="KW-1185">Reference proteome</keyword>
<dbReference type="InParanoid" id="A0A0D0CM75"/>
<dbReference type="InterPro" id="IPR008922">
    <property type="entry name" value="Di-copper_centre_dom_sf"/>
</dbReference>
<proteinExistence type="predicted"/>
<accession>A0A0D0CM75</accession>
<dbReference type="EMBL" id="KN827523">
    <property type="protein sequence ID" value="KIK76378.1"/>
    <property type="molecule type" value="Genomic_DNA"/>
</dbReference>
<evidence type="ECO:0000313" key="3">
    <source>
        <dbReference type="Proteomes" id="UP000054538"/>
    </source>
</evidence>
<evidence type="ECO:0000259" key="1">
    <source>
        <dbReference type="PROSITE" id="PS00497"/>
    </source>
</evidence>
<dbReference type="PROSITE" id="PS00497">
    <property type="entry name" value="TYROSINASE_1"/>
    <property type="match status" value="1"/>
</dbReference>
<evidence type="ECO:0000313" key="2">
    <source>
        <dbReference type="EMBL" id="KIK76378.1"/>
    </source>
</evidence>
<dbReference type="OrthoDB" id="6132182at2759"/>
<feature type="non-terminal residue" evidence="2">
    <location>
        <position position="180"/>
    </location>
</feature>
<dbReference type="Pfam" id="PF00264">
    <property type="entry name" value="Tyrosinase"/>
    <property type="match status" value="1"/>
</dbReference>
<organism evidence="2 3">
    <name type="scientific">Paxillus rubicundulus Ve08.2h10</name>
    <dbReference type="NCBI Taxonomy" id="930991"/>
    <lineage>
        <taxon>Eukaryota</taxon>
        <taxon>Fungi</taxon>
        <taxon>Dikarya</taxon>
        <taxon>Basidiomycota</taxon>
        <taxon>Agaricomycotina</taxon>
        <taxon>Agaricomycetes</taxon>
        <taxon>Agaricomycetidae</taxon>
        <taxon>Boletales</taxon>
        <taxon>Paxilineae</taxon>
        <taxon>Paxillaceae</taxon>
        <taxon>Paxillus</taxon>
    </lineage>
</organism>
<dbReference type="GO" id="GO:0016491">
    <property type="term" value="F:oxidoreductase activity"/>
    <property type="evidence" value="ECO:0007669"/>
    <property type="project" value="InterPro"/>
</dbReference>
<dbReference type="InterPro" id="IPR002227">
    <property type="entry name" value="Tyrosinase_Cu-bd"/>
</dbReference>
<sequence>MPPQPGRDSFYPIIGRRSTGGTFERLPVQELQAQHPYQWTLFILGFAWIKNAPIPFANVVNPALDPAITLMDIGGIHGRPYREWAGHGISAEEAQLDLAEDNNKNVIASGEVDVRGRLTCLTPLSSHSVIGFPSWHRPYVMLIEQAIGEYADNVAEQIEKAHPGEVGRWVSEAKKLRFPY</sequence>
<protein>
    <recommendedName>
        <fullName evidence="1">Tyrosinase copper-binding domain-containing protein</fullName>
    </recommendedName>
</protein>